<accession>A0A1H6I4W8</accession>
<dbReference type="Proteomes" id="UP000182983">
    <property type="component" value="Unassembled WGS sequence"/>
</dbReference>
<sequence>MSGIDDDYRMALAKIPQYGAEAAALMVAKGGDVREVRSGLLNLDPTVNTMGQARMDINNNDAGADMAAAHTVISVYDYYDLTINALLTQGKLVTSEANAPAGGFIVEGESLAGTIRRQSSAVIDDLKTLFNAGFDPTVAANTSITDTTVLAAVNSSWHRAAA</sequence>
<proteinExistence type="predicted"/>
<dbReference type="RefSeq" id="WP_139305577.1">
    <property type="nucleotide sequence ID" value="NZ_FNWO01000009.1"/>
</dbReference>
<gene>
    <name evidence="1" type="ORF">SAMN04244559_02291</name>
</gene>
<evidence type="ECO:0000313" key="1">
    <source>
        <dbReference type="EMBL" id="SEH43503.1"/>
    </source>
</evidence>
<dbReference type="AlphaFoldDB" id="A0A1H6I4W8"/>
<name>A0A1H6I4W8_MAGFU</name>
<dbReference type="EMBL" id="FNWO01000009">
    <property type="protein sequence ID" value="SEH43503.1"/>
    <property type="molecule type" value="Genomic_DNA"/>
</dbReference>
<keyword evidence="2" id="KW-1185">Reference proteome</keyword>
<evidence type="ECO:0000313" key="2">
    <source>
        <dbReference type="Proteomes" id="UP000182983"/>
    </source>
</evidence>
<protein>
    <submittedName>
        <fullName evidence="1">Uncharacterized protein</fullName>
    </submittedName>
</protein>
<organism evidence="1 2">
    <name type="scientific">Magnetospirillum fulvum</name>
    <name type="common">Rhodospirillum fulvum</name>
    <dbReference type="NCBI Taxonomy" id="1082"/>
    <lineage>
        <taxon>Bacteria</taxon>
        <taxon>Pseudomonadati</taxon>
        <taxon>Pseudomonadota</taxon>
        <taxon>Alphaproteobacteria</taxon>
        <taxon>Rhodospirillales</taxon>
        <taxon>Rhodospirillaceae</taxon>
        <taxon>Magnetospirillum</taxon>
    </lineage>
</organism>
<reference evidence="2" key="1">
    <citation type="submission" date="2016-10" db="EMBL/GenBank/DDBJ databases">
        <authorList>
            <person name="Varghese N."/>
            <person name="Submissions S."/>
        </authorList>
    </citation>
    <scope>NUCLEOTIDE SEQUENCE [LARGE SCALE GENOMIC DNA]</scope>
    <source>
        <strain evidence="2">DSM 13234</strain>
    </source>
</reference>